<name>A0A1E7WKE4_9BURK</name>
<dbReference type="EMBL" id="LROM01000088">
    <property type="protein sequence ID" value="OEZ99117.1"/>
    <property type="molecule type" value="Genomic_DNA"/>
</dbReference>
<dbReference type="AlphaFoldDB" id="A0A1E7WKE4"/>
<accession>A0A1E7WKE4</accession>
<evidence type="ECO:0000313" key="1">
    <source>
        <dbReference type="EMBL" id="OEZ99117.1"/>
    </source>
</evidence>
<proteinExistence type="predicted"/>
<comment type="caution">
    <text evidence="1">The sequence shown here is derived from an EMBL/GenBank/DDBJ whole genome shotgun (WGS) entry which is preliminary data.</text>
</comment>
<reference evidence="2" key="1">
    <citation type="journal article" date="2016" name="Front. Microbiol.">
        <title>Molecular Keys to the Janthinobacterium and Duganella spp. Interaction with the Plant Pathogen Fusarium graminearum.</title>
        <authorList>
            <person name="Haack F.S."/>
            <person name="Poehlein A."/>
            <person name="Kroger C."/>
            <person name="Voigt C.A."/>
            <person name="Piepenbring M."/>
            <person name="Bode H.B."/>
            <person name="Daniel R."/>
            <person name="Schafer W."/>
            <person name="Streit W.R."/>
        </authorList>
    </citation>
    <scope>NUCLEOTIDE SEQUENCE [LARGE SCALE GENOMIC DNA]</scope>
    <source>
        <strain evidence="2">T54</strain>
    </source>
</reference>
<protein>
    <submittedName>
        <fullName evidence="1">Uncharacterized protein</fullName>
    </submittedName>
</protein>
<keyword evidence="2" id="KW-1185">Reference proteome</keyword>
<organism evidence="1 2">
    <name type="scientific">Duganella phyllosphaerae</name>
    <dbReference type="NCBI Taxonomy" id="762836"/>
    <lineage>
        <taxon>Bacteria</taxon>
        <taxon>Pseudomonadati</taxon>
        <taxon>Pseudomonadota</taxon>
        <taxon>Betaproteobacteria</taxon>
        <taxon>Burkholderiales</taxon>
        <taxon>Oxalobacteraceae</taxon>
        <taxon>Telluria group</taxon>
        <taxon>Duganella</taxon>
    </lineage>
</organism>
<sequence>MLPEPLALAAFGAADHGSWSSLRAALLHDPWWTPDVAQRERLQTGIEIGSFSGLGGEFAEPPQVRPAPHGFWVRSGARHALLIADACGTVLHSASAEEYDYPEAAPAAQVQVRDGALTINGRTVPLDLPTERLQVVCNRHAVAVTSPYTHAIRVLPL</sequence>
<gene>
    <name evidence="1" type="ORF">DUPY_27710</name>
</gene>
<dbReference type="Proteomes" id="UP000175989">
    <property type="component" value="Unassembled WGS sequence"/>
</dbReference>
<evidence type="ECO:0000313" key="2">
    <source>
        <dbReference type="Proteomes" id="UP000175989"/>
    </source>
</evidence>